<dbReference type="NCBIfam" id="TIGR00229">
    <property type="entry name" value="sensory_box"/>
    <property type="match status" value="1"/>
</dbReference>
<dbReference type="OrthoDB" id="741455at2"/>
<comment type="caution">
    <text evidence="2">The sequence shown here is derived from an EMBL/GenBank/DDBJ whole genome shotgun (WGS) entry which is preliminary data.</text>
</comment>
<proteinExistence type="predicted"/>
<evidence type="ECO:0000313" key="2">
    <source>
        <dbReference type="EMBL" id="TWI93930.1"/>
    </source>
</evidence>
<dbReference type="AlphaFoldDB" id="A0A562TM55"/>
<organism evidence="2 3">
    <name type="scientific">Mucilaginibacter frigoritolerans</name>
    <dbReference type="NCBI Taxonomy" id="652788"/>
    <lineage>
        <taxon>Bacteria</taxon>
        <taxon>Pseudomonadati</taxon>
        <taxon>Bacteroidota</taxon>
        <taxon>Sphingobacteriia</taxon>
        <taxon>Sphingobacteriales</taxon>
        <taxon>Sphingobacteriaceae</taxon>
        <taxon>Mucilaginibacter</taxon>
    </lineage>
</organism>
<dbReference type="InterPro" id="IPR035965">
    <property type="entry name" value="PAS-like_dom_sf"/>
</dbReference>
<reference evidence="2 3" key="1">
    <citation type="submission" date="2019-07" db="EMBL/GenBank/DDBJ databases">
        <title>Genomic Encyclopedia of Archaeal and Bacterial Type Strains, Phase II (KMG-II): from individual species to whole genera.</title>
        <authorList>
            <person name="Goeker M."/>
        </authorList>
    </citation>
    <scope>NUCLEOTIDE SEQUENCE [LARGE SCALE GENOMIC DNA]</scope>
    <source>
        <strain evidence="2 3">ATCC BAA-1854</strain>
    </source>
</reference>
<sequence length="373" mass="42713">MNEDLRLQVVKQLENLELESNQELQQTVEFAAKLCNTPAACITLMGKDTHWIKVKKGIDIAPHTSLELSFSIHTIKRNGLFVVKDALKDVRFNTHPYVAGKPGLRFYAGVPLVTHNGHCVGTIGVVDYKPHLLTKQQKLILKILAKHAIGVMELKLSLEQLNKSFAGLKQEQENNLKNEIRLRSMFESLTDAYFLLGKEGEIIDFNRAAYNFVEDKYGKKLTYGYFLTDYLNSAYKNVFIENYQGALKGKRIQQELLADYGIKGKVWWDCTFEPVSNNCGEIIGVSYVARNIDERKLNEEKIQEQRLRLLKIAKIQSHDYRGPVTTILGLLNLIEEEDYLVTKEYLTMLQVAVKRLDEKILEVVSIVDYPRVT</sequence>
<dbReference type="Gene3D" id="3.30.450.20">
    <property type="entry name" value="PAS domain"/>
    <property type="match status" value="1"/>
</dbReference>
<dbReference type="Gene3D" id="3.30.450.40">
    <property type="match status" value="1"/>
</dbReference>
<dbReference type="SUPFAM" id="SSF55785">
    <property type="entry name" value="PYP-like sensor domain (PAS domain)"/>
    <property type="match status" value="1"/>
</dbReference>
<dbReference type="RefSeq" id="WP_144916821.1">
    <property type="nucleotide sequence ID" value="NZ_VLLI01000023.1"/>
</dbReference>
<dbReference type="InterPro" id="IPR029016">
    <property type="entry name" value="GAF-like_dom_sf"/>
</dbReference>
<dbReference type="InterPro" id="IPR003018">
    <property type="entry name" value="GAF"/>
</dbReference>
<name>A0A562TM55_9SPHI</name>
<keyword evidence="3" id="KW-1185">Reference proteome</keyword>
<dbReference type="InterPro" id="IPR000014">
    <property type="entry name" value="PAS"/>
</dbReference>
<dbReference type="SUPFAM" id="SSF55781">
    <property type="entry name" value="GAF domain-like"/>
    <property type="match status" value="1"/>
</dbReference>
<dbReference type="EMBL" id="VLLI01000023">
    <property type="protein sequence ID" value="TWI93930.1"/>
    <property type="molecule type" value="Genomic_DNA"/>
</dbReference>
<dbReference type="PANTHER" id="PTHR43102:SF2">
    <property type="entry name" value="GAF DOMAIN-CONTAINING PROTEIN"/>
    <property type="match status" value="1"/>
</dbReference>
<dbReference type="Proteomes" id="UP000317010">
    <property type="component" value="Unassembled WGS sequence"/>
</dbReference>
<protein>
    <submittedName>
        <fullName evidence="2">PAS domain S-box-containing protein</fullName>
    </submittedName>
</protein>
<evidence type="ECO:0000313" key="3">
    <source>
        <dbReference type="Proteomes" id="UP000317010"/>
    </source>
</evidence>
<gene>
    <name evidence="2" type="ORF">JN11_04895</name>
</gene>
<dbReference type="SMART" id="SM00065">
    <property type="entry name" value="GAF"/>
    <property type="match status" value="1"/>
</dbReference>
<dbReference type="PANTHER" id="PTHR43102">
    <property type="entry name" value="SLR1143 PROTEIN"/>
    <property type="match status" value="1"/>
</dbReference>
<accession>A0A562TM55</accession>
<feature type="domain" description="GAF" evidence="1">
    <location>
        <begin position="19"/>
        <end position="162"/>
    </location>
</feature>
<evidence type="ECO:0000259" key="1">
    <source>
        <dbReference type="SMART" id="SM00065"/>
    </source>
</evidence>
<dbReference type="Pfam" id="PF01590">
    <property type="entry name" value="GAF"/>
    <property type="match status" value="1"/>
</dbReference>